<dbReference type="SUPFAM" id="SSF51556">
    <property type="entry name" value="Metallo-dependent hydrolases"/>
    <property type="match status" value="1"/>
</dbReference>
<keyword evidence="4" id="KW-1185">Reference proteome</keyword>
<comment type="caution">
    <text evidence="3">The sequence shown here is derived from an EMBL/GenBank/DDBJ whole genome shotgun (WGS) entry which is preliminary data.</text>
</comment>
<dbReference type="AlphaFoldDB" id="A0A848J1Y2"/>
<dbReference type="EMBL" id="JABBNU010000004">
    <property type="protein sequence ID" value="NMM48319.1"/>
    <property type="molecule type" value="Genomic_DNA"/>
</dbReference>
<gene>
    <name evidence="3" type="ORF">HH304_07905</name>
</gene>
<reference evidence="3 4" key="1">
    <citation type="submission" date="2020-04" db="EMBL/GenBank/DDBJ databases">
        <title>Flammeovirgaceae bacterium KN852 isolated from deep sea.</title>
        <authorList>
            <person name="Zhang D.-C."/>
        </authorList>
    </citation>
    <scope>NUCLEOTIDE SEQUENCE [LARGE SCALE GENOMIC DNA]</scope>
    <source>
        <strain evidence="3 4">KN852</strain>
    </source>
</reference>
<evidence type="ECO:0000259" key="2">
    <source>
        <dbReference type="Pfam" id="PF07969"/>
    </source>
</evidence>
<dbReference type="InterPro" id="IPR011059">
    <property type="entry name" value="Metal-dep_hydrolase_composite"/>
</dbReference>
<organism evidence="3 4">
    <name type="scientific">Marinigracilibium pacificum</name>
    <dbReference type="NCBI Taxonomy" id="2729599"/>
    <lineage>
        <taxon>Bacteria</taxon>
        <taxon>Pseudomonadati</taxon>
        <taxon>Bacteroidota</taxon>
        <taxon>Cytophagia</taxon>
        <taxon>Cytophagales</taxon>
        <taxon>Flammeovirgaceae</taxon>
        <taxon>Marinigracilibium</taxon>
    </lineage>
</organism>
<keyword evidence="1" id="KW-0732">Signal</keyword>
<name>A0A848J1Y2_9BACT</name>
<sequence length="557" mass="62010">MKKSYLIFLLFTLLFSNMLMAQQYDLVILNGRVMDPETMYDGIANVGVKDGRIAVITKDKITCKETIDATGLVVAPGFIDTHFHAQDAFATKMAVAGGVTTGMDLEAGSSRVGDWYDRRAKEGWQVNYGTTSSMLFARIMVHDPEVDMSEIVDARNGQGIIAASAADGVQGWAVTKSSIDQMNQIMKILDEDLRQGAIGIGITSAYFQRGVTSYEQFSAQRTAGRYGRLSSVHTRYHIQSQTPNEATIALDEVLANAMVLRAPLLLAHDNDYGWWENEEKLQLARAQGYNVWGEYYPYAAGLTWISADFLRPEVWEDINGYKYEETIFDPGTSKFLTKDEFLAMVEEKPGYNVVVHIPPRQKWMKYWLTIPEMVVASDASPGNGEDGKLLPYDADVTKYAGHPRTASCYAKTLELGREQGVPLMFTLSQLSYWNAKHLGDTGLEAMKERGRVQVGKVADLTLFNPQTVKANATYSFGENGLPPTGIPYVIVNGTIVVDKGEVLPVKPGQPIRFPVEEKGRFVPVDFNNWLGDFTINVPDMHEMDDTAAPRLKEQDKK</sequence>
<feature type="chain" id="PRO_5032597747" evidence="1">
    <location>
        <begin position="22"/>
        <end position="557"/>
    </location>
</feature>
<proteinExistence type="predicted"/>
<keyword evidence="3" id="KW-0378">Hydrolase</keyword>
<dbReference type="Proteomes" id="UP000559010">
    <property type="component" value="Unassembled WGS sequence"/>
</dbReference>
<dbReference type="Gene3D" id="3.20.20.140">
    <property type="entry name" value="Metal-dependent hydrolases"/>
    <property type="match status" value="1"/>
</dbReference>
<dbReference type="PANTHER" id="PTHR11647:SF1">
    <property type="entry name" value="COLLAPSIN RESPONSE MEDIATOR PROTEIN"/>
    <property type="match status" value="1"/>
</dbReference>
<dbReference type="SUPFAM" id="SSF51338">
    <property type="entry name" value="Composite domain of metallo-dependent hydrolases"/>
    <property type="match status" value="1"/>
</dbReference>
<evidence type="ECO:0000313" key="3">
    <source>
        <dbReference type="EMBL" id="NMM48319.1"/>
    </source>
</evidence>
<dbReference type="Gene3D" id="3.30.1490.130">
    <property type="entry name" value="D-aminoacylase. Domain 3"/>
    <property type="match status" value="1"/>
</dbReference>
<dbReference type="RefSeq" id="WP_169679921.1">
    <property type="nucleotide sequence ID" value="NZ_JABBNU010000004.1"/>
</dbReference>
<accession>A0A848J1Y2</accession>
<dbReference type="PANTHER" id="PTHR11647">
    <property type="entry name" value="HYDRANTOINASE/DIHYDROPYRIMIDINASE FAMILY MEMBER"/>
    <property type="match status" value="1"/>
</dbReference>
<evidence type="ECO:0000256" key="1">
    <source>
        <dbReference type="SAM" id="SignalP"/>
    </source>
</evidence>
<dbReference type="InterPro" id="IPR023100">
    <property type="entry name" value="D-aminoacylase_insert_dom_sf"/>
</dbReference>
<dbReference type="GO" id="GO:0016811">
    <property type="term" value="F:hydrolase activity, acting on carbon-nitrogen (but not peptide) bonds, in linear amides"/>
    <property type="evidence" value="ECO:0007669"/>
    <property type="project" value="InterPro"/>
</dbReference>
<dbReference type="Gene3D" id="2.30.40.10">
    <property type="entry name" value="Urease, subunit C, domain 1"/>
    <property type="match status" value="1"/>
</dbReference>
<dbReference type="InterPro" id="IPR032466">
    <property type="entry name" value="Metal_Hydrolase"/>
</dbReference>
<protein>
    <submittedName>
        <fullName evidence="3">Amidohydrolase family protein</fullName>
    </submittedName>
</protein>
<feature type="domain" description="Amidohydrolase 3" evidence="2">
    <location>
        <begin position="65"/>
        <end position="204"/>
    </location>
</feature>
<evidence type="ECO:0000313" key="4">
    <source>
        <dbReference type="Proteomes" id="UP000559010"/>
    </source>
</evidence>
<dbReference type="InterPro" id="IPR050378">
    <property type="entry name" value="Metallo-dep_Hydrolases_sf"/>
</dbReference>
<feature type="signal peptide" evidence="1">
    <location>
        <begin position="1"/>
        <end position="21"/>
    </location>
</feature>
<dbReference type="InterPro" id="IPR013108">
    <property type="entry name" value="Amidohydro_3"/>
</dbReference>
<dbReference type="NCBIfam" id="NF006560">
    <property type="entry name" value="PRK09061.1"/>
    <property type="match status" value="1"/>
</dbReference>
<dbReference type="Pfam" id="PF07969">
    <property type="entry name" value="Amidohydro_3"/>
    <property type="match status" value="1"/>
</dbReference>